<proteinExistence type="predicted"/>
<dbReference type="AlphaFoldDB" id="M6UJ26"/>
<name>M6UJ26_9LEPT</name>
<protein>
    <submittedName>
        <fullName evidence="1">Uncharacterized protein</fullName>
    </submittedName>
</protein>
<sequence length="37" mass="4258">MLPGLDLMDCLKMVNSGSYFKVLEYNRLMFVGPEFKA</sequence>
<dbReference type="EMBL" id="AHOP02000024">
    <property type="protein sequence ID" value="EMO41049.1"/>
    <property type="molecule type" value="Genomic_DNA"/>
</dbReference>
<organism evidence="1 2">
    <name type="scientific">Leptospira noguchii serovar Autumnalis str. ZUN142</name>
    <dbReference type="NCBI Taxonomy" id="1085540"/>
    <lineage>
        <taxon>Bacteria</taxon>
        <taxon>Pseudomonadati</taxon>
        <taxon>Spirochaetota</taxon>
        <taxon>Spirochaetia</taxon>
        <taxon>Leptospirales</taxon>
        <taxon>Leptospiraceae</taxon>
        <taxon>Leptospira</taxon>
    </lineage>
</organism>
<evidence type="ECO:0000313" key="2">
    <source>
        <dbReference type="Proteomes" id="UP000012153"/>
    </source>
</evidence>
<accession>M6UJ26</accession>
<dbReference type="Proteomes" id="UP000012153">
    <property type="component" value="Unassembled WGS sequence"/>
</dbReference>
<comment type="caution">
    <text evidence="1">The sequence shown here is derived from an EMBL/GenBank/DDBJ whole genome shotgun (WGS) entry which is preliminary data.</text>
</comment>
<gene>
    <name evidence="1" type="ORF">LEP1GSC186_4762</name>
</gene>
<evidence type="ECO:0000313" key="1">
    <source>
        <dbReference type="EMBL" id="EMO41049.1"/>
    </source>
</evidence>
<reference evidence="1 2" key="1">
    <citation type="submission" date="2013-01" db="EMBL/GenBank/DDBJ databases">
        <authorList>
            <person name="Harkins D.M."/>
            <person name="Durkin A.S."/>
            <person name="Brinkac L.M."/>
            <person name="Haft D.H."/>
            <person name="Selengut J.D."/>
            <person name="Sanka R."/>
            <person name="DePew J."/>
            <person name="Purushe J."/>
            <person name="Matthias M.A."/>
            <person name="Vinetz J.M."/>
            <person name="Sutton G.G."/>
            <person name="Nierman W.C."/>
            <person name="Fouts D.E."/>
        </authorList>
    </citation>
    <scope>NUCLEOTIDE SEQUENCE [LARGE SCALE GENOMIC DNA]</scope>
    <source>
        <strain evidence="1 2">ZUN142</strain>
    </source>
</reference>